<gene>
    <name evidence="1" type="ORF">MRB53_032449</name>
</gene>
<evidence type="ECO:0000313" key="2">
    <source>
        <dbReference type="Proteomes" id="UP001234297"/>
    </source>
</evidence>
<keyword evidence="2" id="KW-1185">Reference proteome</keyword>
<dbReference type="Proteomes" id="UP001234297">
    <property type="component" value="Chromosome 11"/>
</dbReference>
<evidence type="ECO:0000313" key="1">
    <source>
        <dbReference type="EMBL" id="KAJ8623919.1"/>
    </source>
</evidence>
<reference evidence="1 2" key="1">
    <citation type="journal article" date="2022" name="Hortic Res">
        <title>A haplotype resolved chromosomal level avocado genome allows analysis of novel avocado genes.</title>
        <authorList>
            <person name="Nath O."/>
            <person name="Fletcher S.J."/>
            <person name="Hayward A."/>
            <person name="Shaw L.M."/>
            <person name="Masouleh A.K."/>
            <person name="Furtado A."/>
            <person name="Henry R.J."/>
            <person name="Mitter N."/>
        </authorList>
    </citation>
    <scope>NUCLEOTIDE SEQUENCE [LARGE SCALE GENOMIC DNA]</scope>
    <source>
        <strain evidence="2">cv. Hass</strain>
    </source>
</reference>
<proteinExistence type="predicted"/>
<comment type="caution">
    <text evidence="1">The sequence shown here is derived from an EMBL/GenBank/DDBJ whole genome shotgun (WGS) entry which is preliminary data.</text>
</comment>
<dbReference type="EMBL" id="CM056819">
    <property type="protein sequence ID" value="KAJ8623919.1"/>
    <property type="molecule type" value="Genomic_DNA"/>
</dbReference>
<sequence length="481" mass="54803">MQLQKLMKSQGIEGPQYKLLHGNTKEANDMNAEAMKKTMELSHDIFPKVLPHIHAWMKLYGRNVLTWHGPKAQLVLTEPELIKEVLNNKDGVFPKTDVDDYVKKLLGYGLATSEGKKWARQRKLANRAFHGEMLKGMIPTMISSAEIMLDGWRKYEGKEMEVFEEFRVLTSDVISKTAFGSSYLEGKDIFEMLMKLGDATVRNFRKIRFPVIGKIIRTSDDIESDKLDQGMRKSIIKMIRYREEKLKEDSDAYGSGFLGLLVRAYKEADENLRISLEDVIDECKTFYLGGHETTADLLTWAVLLLAMHTDWQDKARKEVIELFGDKTLTLDDNSIPKMKMINMVINETLRLYPPVSMITRKVAREAKLGKYVLPPNMEVLIPILAIHSDPKIWGKDVHLFNPERFSEGVMKATNNSMGFLPFGLGPRICAGMNFATAEAKVALSMILQRYAFTLSPAYAHSPFQKLTIWPQHGAQIIIHSL</sequence>
<accession>A0ACC2KRU2</accession>
<name>A0ACC2KRU2_PERAE</name>
<protein>
    <submittedName>
        <fullName evidence="1">Uncharacterized protein</fullName>
    </submittedName>
</protein>
<organism evidence="1 2">
    <name type="scientific">Persea americana</name>
    <name type="common">Avocado</name>
    <dbReference type="NCBI Taxonomy" id="3435"/>
    <lineage>
        <taxon>Eukaryota</taxon>
        <taxon>Viridiplantae</taxon>
        <taxon>Streptophyta</taxon>
        <taxon>Embryophyta</taxon>
        <taxon>Tracheophyta</taxon>
        <taxon>Spermatophyta</taxon>
        <taxon>Magnoliopsida</taxon>
        <taxon>Magnoliidae</taxon>
        <taxon>Laurales</taxon>
        <taxon>Lauraceae</taxon>
        <taxon>Persea</taxon>
    </lineage>
</organism>